<proteinExistence type="predicted"/>
<dbReference type="PANTHER" id="PTHR43133">
    <property type="entry name" value="RNA POLYMERASE ECF-TYPE SIGMA FACTO"/>
    <property type="match status" value="1"/>
</dbReference>
<keyword evidence="4" id="KW-0472">Membrane</keyword>
<keyword evidence="2" id="KW-0731">Sigma factor</keyword>
<dbReference type="RefSeq" id="WP_377706922.1">
    <property type="nucleotide sequence ID" value="NZ_JBHRTE010000035.1"/>
</dbReference>
<comment type="caution">
    <text evidence="6">The sequence shown here is derived from an EMBL/GenBank/DDBJ whole genome shotgun (WGS) entry which is preliminary data.</text>
</comment>
<dbReference type="Pfam" id="PF04542">
    <property type="entry name" value="Sigma70_r2"/>
    <property type="match status" value="1"/>
</dbReference>
<dbReference type="EMBL" id="JBHRTE010000035">
    <property type="protein sequence ID" value="MFC3167928.1"/>
    <property type="molecule type" value="Genomic_DNA"/>
</dbReference>
<protein>
    <submittedName>
        <fullName evidence="6">Sigma factor</fullName>
    </submittedName>
</protein>
<sequence>MPDARGTMLQDQIGRVAQGDRHAFDELYQATSARLNAVCLSVLRDRREAEEVLEQVYIDIWKTARDFAGTGLSPATWLVTVARDRAIQRSGTTGPALPATGDVTHPARAVRSAYLQGMSLAEFSDRAGIPADAARQRLHEGFAALGASEGDDLLAAELALGMAGGTDAAATSRLAADPAFARQVRDWQERLALFADDLTPVMAPARARQRIRESLGHGTAPLSVDPLERTPWWRGTGGIVIAILLATALGWYLWTS</sequence>
<keyword evidence="4" id="KW-0812">Transmembrane</keyword>
<evidence type="ECO:0000313" key="6">
    <source>
        <dbReference type="EMBL" id="MFC3167928.1"/>
    </source>
</evidence>
<evidence type="ECO:0000259" key="5">
    <source>
        <dbReference type="Pfam" id="PF04542"/>
    </source>
</evidence>
<accession>A0ABV7IDE7</accession>
<gene>
    <name evidence="6" type="ORF">ACFOD7_07705</name>
</gene>
<dbReference type="Gene3D" id="1.10.1740.10">
    <property type="match status" value="1"/>
</dbReference>
<dbReference type="InterPro" id="IPR039425">
    <property type="entry name" value="RNA_pol_sigma-70-like"/>
</dbReference>
<dbReference type="PANTHER" id="PTHR43133:SF62">
    <property type="entry name" value="RNA POLYMERASE SIGMA FACTOR SIGZ"/>
    <property type="match status" value="1"/>
</dbReference>
<reference evidence="7" key="1">
    <citation type="journal article" date="2019" name="Int. J. Syst. Evol. Microbiol.">
        <title>The Global Catalogue of Microorganisms (GCM) 10K type strain sequencing project: providing services to taxonomists for standard genome sequencing and annotation.</title>
        <authorList>
            <consortium name="The Broad Institute Genomics Platform"/>
            <consortium name="The Broad Institute Genome Sequencing Center for Infectious Disease"/>
            <person name="Wu L."/>
            <person name="Ma J."/>
        </authorList>
    </citation>
    <scope>NUCLEOTIDE SEQUENCE [LARGE SCALE GENOMIC DNA]</scope>
    <source>
        <strain evidence="7">KCTC 52239</strain>
    </source>
</reference>
<keyword evidence="7" id="KW-1185">Reference proteome</keyword>
<dbReference type="SUPFAM" id="SSF88946">
    <property type="entry name" value="Sigma2 domain of RNA polymerase sigma factors"/>
    <property type="match status" value="1"/>
</dbReference>
<name>A0ABV7IDE7_9RHOB</name>
<feature type="transmembrane region" description="Helical" evidence="4">
    <location>
        <begin position="232"/>
        <end position="254"/>
    </location>
</feature>
<dbReference type="Proteomes" id="UP001595557">
    <property type="component" value="Unassembled WGS sequence"/>
</dbReference>
<organism evidence="6 7">
    <name type="scientific">Paracoccus fontiphilus</name>
    <dbReference type="NCBI Taxonomy" id="1815556"/>
    <lineage>
        <taxon>Bacteria</taxon>
        <taxon>Pseudomonadati</taxon>
        <taxon>Pseudomonadota</taxon>
        <taxon>Alphaproteobacteria</taxon>
        <taxon>Rhodobacterales</taxon>
        <taxon>Paracoccaceae</taxon>
        <taxon>Paracoccus</taxon>
    </lineage>
</organism>
<keyword evidence="4" id="KW-1133">Transmembrane helix</keyword>
<keyword evidence="3" id="KW-0804">Transcription</keyword>
<evidence type="ECO:0000256" key="4">
    <source>
        <dbReference type="SAM" id="Phobius"/>
    </source>
</evidence>
<dbReference type="InterPro" id="IPR007627">
    <property type="entry name" value="RNA_pol_sigma70_r2"/>
</dbReference>
<evidence type="ECO:0000256" key="2">
    <source>
        <dbReference type="ARBA" id="ARBA00023082"/>
    </source>
</evidence>
<dbReference type="InterPro" id="IPR013325">
    <property type="entry name" value="RNA_pol_sigma_r2"/>
</dbReference>
<evidence type="ECO:0000256" key="1">
    <source>
        <dbReference type="ARBA" id="ARBA00023015"/>
    </source>
</evidence>
<keyword evidence="1" id="KW-0805">Transcription regulation</keyword>
<evidence type="ECO:0000313" key="7">
    <source>
        <dbReference type="Proteomes" id="UP001595557"/>
    </source>
</evidence>
<feature type="domain" description="RNA polymerase sigma-70 region 2" evidence="5">
    <location>
        <begin position="27"/>
        <end position="88"/>
    </location>
</feature>
<evidence type="ECO:0000256" key="3">
    <source>
        <dbReference type="ARBA" id="ARBA00023163"/>
    </source>
</evidence>